<gene>
    <name evidence="2" type="ORF">Tci_504948</name>
</gene>
<organism evidence="2">
    <name type="scientific">Tanacetum cinerariifolium</name>
    <name type="common">Dalmatian daisy</name>
    <name type="synonym">Chrysanthemum cinerariifolium</name>
    <dbReference type="NCBI Taxonomy" id="118510"/>
    <lineage>
        <taxon>Eukaryota</taxon>
        <taxon>Viridiplantae</taxon>
        <taxon>Streptophyta</taxon>
        <taxon>Embryophyta</taxon>
        <taxon>Tracheophyta</taxon>
        <taxon>Spermatophyta</taxon>
        <taxon>Magnoliopsida</taxon>
        <taxon>eudicotyledons</taxon>
        <taxon>Gunneridae</taxon>
        <taxon>Pentapetalae</taxon>
        <taxon>asterids</taxon>
        <taxon>campanulids</taxon>
        <taxon>Asterales</taxon>
        <taxon>Asteraceae</taxon>
        <taxon>Asteroideae</taxon>
        <taxon>Anthemideae</taxon>
        <taxon>Anthemidinae</taxon>
        <taxon>Tanacetum</taxon>
    </lineage>
</organism>
<name>A0A699IAN6_TANCI</name>
<evidence type="ECO:0000256" key="1">
    <source>
        <dbReference type="SAM" id="MobiDB-lite"/>
    </source>
</evidence>
<proteinExistence type="predicted"/>
<dbReference type="AlphaFoldDB" id="A0A699IAN6"/>
<feature type="region of interest" description="Disordered" evidence="1">
    <location>
        <begin position="147"/>
        <end position="184"/>
    </location>
</feature>
<protein>
    <submittedName>
        <fullName evidence="2">Uncharacterized protein</fullName>
    </submittedName>
</protein>
<sequence length="184" mass="20230">MAALRYKDEHNKVGYLLKPTGSDDYHQIIDFLRASYIRSHELGPPAIYATIDKTPCTITERLIRSQLQLSDDGGIDDLPIPEIYSGMDNLGTKSGSWDQFGSPLIVALICLSDGRQFNWSSYIFKGMGHPMPLLTAMLSQAQEGAGAGVAAQAVPQHMHAPDQPQDHLSTPPRQHTFDPNAPVF</sequence>
<comment type="caution">
    <text evidence="2">The sequence shown here is derived from an EMBL/GenBank/DDBJ whole genome shotgun (WGS) entry which is preliminary data.</text>
</comment>
<evidence type="ECO:0000313" key="2">
    <source>
        <dbReference type="EMBL" id="GEZ32975.1"/>
    </source>
</evidence>
<accession>A0A699IAN6</accession>
<dbReference type="EMBL" id="BKCJ010266100">
    <property type="protein sequence ID" value="GEZ32975.1"/>
    <property type="molecule type" value="Genomic_DNA"/>
</dbReference>
<reference evidence="2" key="1">
    <citation type="journal article" date="2019" name="Sci. Rep.">
        <title>Draft genome of Tanacetum cinerariifolium, the natural source of mosquito coil.</title>
        <authorList>
            <person name="Yamashiro T."/>
            <person name="Shiraishi A."/>
            <person name="Satake H."/>
            <person name="Nakayama K."/>
        </authorList>
    </citation>
    <scope>NUCLEOTIDE SEQUENCE</scope>
</reference>